<sequence>MFPAPAGINRRSHCIRRYDNSVPRASGDKPLIRSLLISHSRCSPRQRGGTIERSQSHRQL</sequence>
<accession>A0AB33G3R6</accession>
<evidence type="ECO:0000313" key="3">
    <source>
        <dbReference type="Proteomes" id="UP000245399"/>
    </source>
</evidence>
<reference evidence="2 3" key="1">
    <citation type="submission" date="2018-05" db="EMBL/GenBank/DDBJ databases">
        <title>Klebsiella quasipneumonaiae provides a window into carbapenemase gene transfer, plasmid rearrangements and nosocomial acquisition from the hospital environment.</title>
        <authorList>
            <person name="Mathers A.J."/>
            <person name="Vegesana K."/>
            <person name="Stoesser N."/>
            <person name="Crook D."/>
            <person name="Vaughan A."/>
            <person name="Barry K."/>
            <person name="Parikh H."/>
            <person name="Sebra R."/>
            <person name="Kotay S."/>
            <person name="Walker A.S."/>
            <person name="Sheppard A.E."/>
        </authorList>
    </citation>
    <scope>NUCLEOTIDE SEQUENCE [LARGE SCALE GENOMIC DNA]</scope>
    <source>
        <strain evidence="2 3">CAV1761</strain>
    </source>
</reference>
<dbReference type="EMBL" id="CP029449">
    <property type="protein sequence ID" value="AWL68492.1"/>
    <property type="molecule type" value="Genomic_DNA"/>
</dbReference>
<evidence type="ECO:0000256" key="1">
    <source>
        <dbReference type="SAM" id="MobiDB-lite"/>
    </source>
</evidence>
<name>A0AB33G3R6_SERMA</name>
<dbReference type="AlphaFoldDB" id="A0AB33G3R6"/>
<gene>
    <name evidence="2" type="ORF">DKC05_12895</name>
</gene>
<proteinExistence type="predicted"/>
<organism evidence="2 3">
    <name type="scientific">Serratia marcescens</name>
    <dbReference type="NCBI Taxonomy" id="615"/>
    <lineage>
        <taxon>Bacteria</taxon>
        <taxon>Pseudomonadati</taxon>
        <taxon>Pseudomonadota</taxon>
        <taxon>Gammaproteobacteria</taxon>
        <taxon>Enterobacterales</taxon>
        <taxon>Yersiniaceae</taxon>
        <taxon>Serratia</taxon>
    </lineage>
</organism>
<feature type="region of interest" description="Disordered" evidence="1">
    <location>
        <begin position="39"/>
        <end position="60"/>
    </location>
</feature>
<dbReference type="Proteomes" id="UP000245399">
    <property type="component" value="Chromosome"/>
</dbReference>
<evidence type="ECO:0000313" key="2">
    <source>
        <dbReference type="EMBL" id="AWL68492.1"/>
    </source>
</evidence>
<dbReference type="AntiFam" id="ANF00057">
    <property type="entry name" value="Translation of E. coli type CRISPR repeat"/>
</dbReference>
<protein>
    <submittedName>
        <fullName evidence="2">Uncharacterized protein</fullName>
    </submittedName>
</protein>